<evidence type="ECO:0000256" key="4">
    <source>
        <dbReference type="ARBA" id="ARBA00022963"/>
    </source>
</evidence>
<evidence type="ECO:0000256" key="7">
    <source>
        <dbReference type="ARBA" id="ARBA00023098"/>
    </source>
</evidence>
<dbReference type="PANTHER" id="PTHR43612">
    <property type="entry name" value="TRIFUNCTIONAL ENZYME SUBUNIT ALPHA"/>
    <property type="match status" value="1"/>
</dbReference>
<evidence type="ECO:0000259" key="11">
    <source>
        <dbReference type="Pfam" id="PF00725"/>
    </source>
</evidence>
<dbReference type="Gene3D" id="1.10.1040.50">
    <property type="match status" value="1"/>
</dbReference>
<evidence type="ECO:0000256" key="9">
    <source>
        <dbReference type="ARBA" id="ARBA00023268"/>
    </source>
</evidence>
<evidence type="ECO:0000313" key="13">
    <source>
        <dbReference type="EMBL" id="GGY90675.1"/>
    </source>
</evidence>
<sequence>MTMQHMRLDIGQDGIAILTLDQQGAAANVISDAWMAEFATVLDQLGAAEGCRGVVIVSAKSTFLAGADLAMLDAAFPTMTLASGFALSQQISKLLRRLELLGKPAAAVIEGAALGGGYELTLACHRRFLLDDAKAVVGLPEVQLGLLPGAGGTQRLGRMLGSRKAGELLLSGRSVRPAEALELGLVDELFAAGQGVEAAKAWIASGPDATKPWDRKGFAMPESRGLAIPEVAVGFSMATAAVAGKAGFNMPAPVAILSCLFEGLQLPFDRALAIESKYFARLLVDPVARNLIRTTFLGRNAALKGARRPADVPRRDVKTLGVVGAGLMGCGIASAAAQAGIAVVLVDRDQATAEAGKARVGTGLEKLVTKGRLKAEQAETILSRVSPTADFTALAPCELVIEAVFEDAAIKAETLHKVEAVIAADAIYATNTSTLPITGIAGQSARPDQVIGLHFFSPVELMELVEVVMGRQTSPVTLAAGLDFLRQIRKLPIVVNDGRGFYTSRVVQRYIIEGAAMLAEGVEPARIENAGRSAGYPVGPLALLDEVAIDLAIRIVDQAIAQEGDAYEVPPGVEILRRMKELGRLGRKTSAGFYEYDAPGGKRLWPGLAAEFPAAAEQPDSATLKERYLYAQALESARCVEDGIIEHAIDADLGSIFGIGYPAWTGGALGYIDTVGVKAFVARADDFAARFGPRFTPPASLREKAAA</sequence>
<dbReference type="AlphaFoldDB" id="A0A918P9K8"/>
<dbReference type="SUPFAM" id="SSF51735">
    <property type="entry name" value="NAD(P)-binding Rossmann-fold domains"/>
    <property type="match status" value="1"/>
</dbReference>
<dbReference type="GO" id="GO:0070403">
    <property type="term" value="F:NAD+ binding"/>
    <property type="evidence" value="ECO:0007669"/>
    <property type="project" value="InterPro"/>
</dbReference>
<evidence type="ECO:0000256" key="8">
    <source>
        <dbReference type="ARBA" id="ARBA00023239"/>
    </source>
</evidence>
<dbReference type="SUPFAM" id="SSF48179">
    <property type="entry name" value="6-phosphogluconate dehydrogenase C-terminal domain-like"/>
    <property type="match status" value="2"/>
</dbReference>
<keyword evidence="8" id="KW-0456">Lyase</keyword>
<dbReference type="EMBL" id="BMZA01000001">
    <property type="protein sequence ID" value="GGY90675.1"/>
    <property type="molecule type" value="Genomic_DNA"/>
</dbReference>
<dbReference type="CDD" id="cd06558">
    <property type="entry name" value="crotonase-like"/>
    <property type="match status" value="1"/>
</dbReference>
<dbReference type="InterPro" id="IPR001753">
    <property type="entry name" value="Enoyl-CoA_hydra/iso"/>
</dbReference>
<dbReference type="FunFam" id="3.40.50.720:FF:000009">
    <property type="entry name" value="Fatty oxidation complex, alpha subunit"/>
    <property type="match status" value="1"/>
</dbReference>
<accession>A0A918P9K8</accession>
<keyword evidence="3" id="KW-0276">Fatty acid metabolism</keyword>
<keyword evidence="5" id="KW-0560">Oxidoreductase</keyword>
<proteinExistence type="inferred from homology"/>
<keyword evidence="6" id="KW-0520">NAD</keyword>
<dbReference type="Proteomes" id="UP000648075">
    <property type="component" value="Unassembled WGS sequence"/>
</dbReference>
<dbReference type="Pfam" id="PF02737">
    <property type="entry name" value="3HCDH_N"/>
    <property type="match status" value="1"/>
</dbReference>
<protein>
    <submittedName>
        <fullName evidence="13">Fatty oxidation complex subunit alpha</fullName>
    </submittedName>
</protein>
<dbReference type="Gene3D" id="3.40.50.720">
    <property type="entry name" value="NAD(P)-binding Rossmann-like Domain"/>
    <property type="match status" value="1"/>
</dbReference>
<evidence type="ECO:0000259" key="12">
    <source>
        <dbReference type="Pfam" id="PF02737"/>
    </source>
</evidence>
<dbReference type="InterPro" id="IPR008927">
    <property type="entry name" value="6-PGluconate_DH-like_C_sf"/>
</dbReference>
<comment type="catalytic activity">
    <reaction evidence="10">
        <text>a (3S)-3-hydroxyacyl-CoA + NAD(+) = a 3-oxoacyl-CoA + NADH + H(+)</text>
        <dbReference type="Rhea" id="RHEA:22432"/>
        <dbReference type="ChEBI" id="CHEBI:15378"/>
        <dbReference type="ChEBI" id="CHEBI:57318"/>
        <dbReference type="ChEBI" id="CHEBI:57540"/>
        <dbReference type="ChEBI" id="CHEBI:57945"/>
        <dbReference type="ChEBI" id="CHEBI:90726"/>
        <dbReference type="EC" id="1.1.1.35"/>
    </reaction>
</comment>
<keyword evidence="9" id="KW-0511">Multifunctional enzyme</keyword>
<keyword evidence="4" id="KW-0442">Lipid degradation</keyword>
<dbReference type="InterPro" id="IPR050136">
    <property type="entry name" value="FA_oxidation_alpha_subunit"/>
</dbReference>
<evidence type="ECO:0000256" key="6">
    <source>
        <dbReference type="ARBA" id="ARBA00023027"/>
    </source>
</evidence>
<dbReference type="PANTHER" id="PTHR43612:SF3">
    <property type="entry name" value="TRIFUNCTIONAL ENZYME SUBUNIT ALPHA, MITOCHONDRIAL"/>
    <property type="match status" value="1"/>
</dbReference>
<organism evidence="13 14">
    <name type="scientific">Novosphingobium colocasiae</name>
    <dbReference type="NCBI Taxonomy" id="1256513"/>
    <lineage>
        <taxon>Bacteria</taxon>
        <taxon>Pseudomonadati</taxon>
        <taxon>Pseudomonadota</taxon>
        <taxon>Alphaproteobacteria</taxon>
        <taxon>Sphingomonadales</taxon>
        <taxon>Sphingomonadaceae</taxon>
        <taxon>Novosphingobium</taxon>
    </lineage>
</organism>
<dbReference type="InterPro" id="IPR006108">
    <property type="entry name" value="3HC_DH_C"/>
</dbReference>
<evidence type="ECO:0000256" key="2">
    <source>
        <dbReference type="ARBA" id="ARBA00007005"/>
    </source>
</evidence>
<evidence type="ECO:0000256" key="1">
    <source>
        <dbReference type="ARBA" id="ARBA00005005"/>
    </source>
</evidence>
<dbReference type="GO" id="GO:0004300">
    <property type="term" value="F:enoyl-CoA hydratase activity"/>
    <property type="evidence" value="ECO:0007669"/>
    <property type="project" value="TreeGrafter"/>
</dbReference>
<dbReference type="Gene3D" id="3.90.226.10">
    <property type="entry name" value="2-enoyl-CoA Hydratase, Chain A, domain 1"/>
    <property type="match status" value="1"/>
</dbReference>
<dbReference type="InterPro" id="IPR006176">
    <property type="entry name" value="3-OHacyl-CoA_DH_NAD-bd"/>
</dbReference>
<gene>
    <name evidence="13" type="ORF">GCM10011614_01690</name>
</gene>
<dbReference type="InterPro" id="IPR029045">
    <property type="entry name" value="ClpP/crotonase-like_dom_sf"/>
</dbReference>
<evidence type="ECO:0000256" key="5">
    <source>
        <dbReference type="ARBA" id="ARBA00023002"/>
    </source>
</evidence>
<evidence type="ECO:0000313" key="14">
    <source>
        <dbReference type="Proteomes" id="UP000648075"/>
    </source>
</evidence>
<dbReference type="GO" id="GO:0016509">
    <property type="term" value="F:long-chain (3S)-3-hydroxyacyl-CoA dehydrogenase (NAD+) activity"/>
    <property type="evidence" value="ECO:0007669"/>
    <property type="project" value="TreeGrafter"/>
</dbReference>
<evidence type="ECO:0000256" key="3">
    <source>
        <dbReference type="ARBA" id="ARBA00022832"/>
    </source>
</evidence>
<dbReference type="RefSeq" id="WP_229813609.1">
    <property type="nucleotide sequence ID" value="NZ_BMZA01000001.1"/>
</dbReference>
<feature type="domain" description="3-hydroxyacyl-CoA dehydrogenase NAD binding" evidence="12">
    <location>
        <begin position="320"/>
        <end position="497"/>
    </location>
</feature>
<keyword evidence="14" id="KW-1185">Reference proteome</keyword>
<feature type="domain" description="3-hydroxyacyl-CoA dehydrogenase C-terminal" evidence="11">
    <location>
        <begin position="500"/>
        <end position="596"/>
    </location>
</feature>
<dbReference type="Pfam" id="PF00378">
    <property type="entry name" value="ECH_1"/>
    <property type="match status" value="1"/>
</dbReference>
<reference evidence="13" key="2">
    <citation type="submission" date="2020-09" db="EMBL/GenBank/DDBJ databases">
        <authorList>
            <person name="Sun Q."/>
            <person name="Kim S."/>
        </authorList>
    </citation>
    <scope>NUCLEOTIDE SEQUENCE</scope>
    <source>
        <strain evidence="13">KCTC 32255</strain>
    </source>
</reference>
<dbReference type="GO" id="GO:0006635">
    <property type="term" value="P:fatty acid beta-oxidation"/>
    <property type="evidence" value="ECO:0007669"/>
    <property type="project" value="UniProtKB-ARBA"/>
</dbReference>
<comment type="caution">
    <text evidence="13">The sequence shown here is derived from an EMBL/GenBank/DDBJ whole genome shotgun (WGS) entry which is preliminary data.</text>
</comment>
<evidence type="ECO:0000256" key="10">
    <source>
        <dbReference type="ARBA" id="ARBA00049556"/>
    </source>
</evidence>
<keyword evidence="7" id="KW-0443">Lipid metabolism</keyword>
<dbReference type="SUPFAM" id="SSF52096">
    <property type="entry name" value="ClpP/crotonase"/>
    <property type="match status" value="1"/>
</dbReference>
<comment type="pathway">
    <text evidence="1">Lipid metabolism; fatty acid beta-oxidation.</text>
</comment>
<dbReference type="InterPro" id="IPR036291">
    <property type="entry name" value="NAD(P)-bd_dom_sf"/>
</dbReference>
<dbReference type="Pfam" id="PF00725">
    <property type="entry name" value="3HCDH"/>
    <property type="match status" value="1"/>
</dbReference>
<name>A0A918P9K8_9SPHN</name>
<comment type="similarity">
    <text evidence="2">In the central section; belongs to the 3-hydroxyacyl-CoA dehydrogenase family.</text>
</comment>
<reference evidence="13" key="1">
    <citation type="journal article" date="2014" name="Int. J. Syst. Evol. Microbiol.">
        <title>Complete genome sequence of Corynebacterium casei LMG S-19264T (=DSM 44701T), isolated from a smear-ripened cheese.</title>
        <authorList>
            <consortium name="US DOE Joint Genome Institute (JGI-PGF)"/>
            <person name="Walter F."/>
            <person name="Albersmeier A."/>
            <person name="Kalinowski J."/>
            <person name="Ruckert C."/>
        </authorList>
    </citation>
    <scope>NUCLEOTIDE SEQUENCE</scope>
    <source>
        <strain evidence="13">KCTC 32255</strain>
    </source>
</reference>